<protein>
    <recommendedName>
        <fullName evidence="3">Fibronectin type-III domain-containing protein</fullName>
    </recommendedName>
</protein>
<dbReference type="InterPro" id="IPR036116">
    <property type="entry name" value="FN3_sf"/>
</dbReference>
<organism evidence="1 2">
    <name type="scientific">Mytilus galloprovincialis</name>
    <name type="common">Mediterranean mussel</name>
    <dbReference type="NCBI Taxonomy" id="29158"/>
    <lineage>
        <taxon>Eukaryota</taxon>
        <taxon>Metazoa</taxon>
        <taxon>Spiralia</taxon>
        <taxon>Lophotrochozoa</taxon>
        <taxon>Mollusca</taxon>
        <taxon>Bivalvia</taxon>
        <taxon>Autobranchia</taxon>
        <taxon>Pteriomorphia</taxon>
        <taxon>Mytilida</taxon>
        <taxon>Mytiloidea</taxon>
        <taxon>Mytilidae</taxon>
        <taxon>Mytilinae</taxon>
        <taxon>Mytilus</taxon>
    </lineage>
</organism>
<sequence>MFSYNKHVRLRQSYLPFSCGCDSDHPVVSEDSVTSKSVALKWKEPLKKLGVTEVRFGPLMNTDDSTCTLIGLKSNTQYEFDVLHGGSDGHMRACYESTISITTLPSASSDIKKKSKQIIDGHPSIYKIPLEHDEHVGNLVDIRKYVHGQLNNENTVEKNILIFGPHGERESAVVDGIINYMFEISADDSFKFSVGHEFKKADTIQDLNTKECVNYYKVFPKVKCRVPYTVNIICAPTSVQSGNIEKFSEDLQKVGICFLNSIWFSTNDSILSTCGKNLGNYECVFNTSVDVTKPQFKESVGWHSISFQNCGSSSHVDNSNVSTCSNCLLFCMEQIGFQRVFDELKNSVDREVTIAVKVHLLQRNFDRKVREYEIAIIKAPKYETNVFYQISERQNSNLFSQFDLETVYVLQEGQPIDSTMCTYCKICNSLCSKHNDQRNNNELWDKNTKKCKACDCEKENHERGFFLTKEIPQSEKSALKTIKELGENIEKIYHELRDQSWLPSPQYGFSFCVIMLQYGNVANLEQEDSVHNVHRFSNLQSNEDRIAKLYESLNQQCKYKQIFFFPISQL</sequence>
<dbReference type="Proteomes" id="UP000596742">
    <property type="component" value="Unassembled WGS sequence"/>
</dbReference>
<name>A0A8B6BDJ7_MYTGA</name>
<dbReference type="SUPFAM" id="SSF49265">
    <property type="entry name" value="Fibronectin type III"/>
    <property type="match status" value="1"/>
</dbReference>
<gene>
    <name evidence="1" type="ORF">MGAL_10B091678</name>
</gene>
<dbReference type="EMBL" id="UYJE01000001">
    <property type="protein sequence ID" value="VDH88748.1"/>
    <property type="molecule type" value="Genomic_DNA"/>
</dbReference>
<proteinExistence type="predicted"/>
<evidence type="ECO:0000313" key="1">
    <source>
        <dbReference type="EMBL" id="VDH88748.1"/>
    </source>
</evidence>
<comment type="caution">
    <text evidence="1">The sequence shown here is derived from an EMBL/GenBank/DDBJ whole genome shotgun (WGS) entry which is preliminary data.</text>
</comment>
<evidence type="ECO:0008006" key="3">
    <source>
        <dbReference type="Google" id="ProtNLM"/>
    </source>
</evidence>
<accession>A0A8B6BDJ7</accession>
<evidence type="ECO:0000313" key="2">
    <source>
        <dbReference type="Proteomes" id="UP000596742"/>
    </source>
</evidence>
<reference evidence="1" key="1">
    <citation type="submission" date="2018-11" db="EMBL/GenBank/DDBJ databases">
        <authorList>
            <person name="Alioto T."/>
            <person name="Alioto T."/>
        </authorList>
    </citation>
    <scope>NUCLEOTIDE SEQUENCE</scope>
</reference>
<dbReference type="AlphaFoldDB" id="A0A8B6BDJ7"/>
<keyword evidence="2" id="KW-1185">Reference proteome</keyword>
<dbReference type="OrthoDB" id="10647921at2759"/>